<accession>A0A4D8RCF4</accession>
<dbReference type="Gene3D" id="3.30.1540.10">
    <property type="entry name" value="formyl-coa transferase, domain 3"/>
    <property type="match status" value="1"/>
</dbReference>
<evidence type="ECO:0000256" key="2">
    <source>
        <dbReference type="SAM" id="MobiDB-lite"/>
    </source>
</evidence>
<dbReference type="GO" id="GO:0008410">
    <property type="term" value="F:CoA-transferase activity"/>
    <property type="evidence" value="ECO:0007669"/>
    <property type="project" value="TreeGrafter"/>
</dbReference>
<dbReference type="SUPFAM" id="SSF89796">
    <property type="entry name" value="CoA-transferase family III (CaiB/BaiF)"/>
    <property type="match status" value="1"/>
</dbReference>
<dbReference type="Gene3D" id="3.40.50.10540">
    <property type="entry name" value="Crotonobetainyl-coa:carnitine coa-transferase, domain 1"/>
    <property type="match status" value="1"/>
</dbReference>
<dbReference type="EMBL" id="CP032346">
    <property type="protein sequence ID" value="QCO17109.1"/>
    <property type="molecule type" value="Genomic_DNA"/>
</dbReference>
<dbReference type="InterPro" id="IPR044855">
    <property type="entry name" value="CoA-Trfase_III_dom3_sf"/>
</dbReference>
<gene>
    <name evidence="3" type="ORF">D3869_17685</name>
</gene>
<dbReference type="InterPro" id="IPR050483">
    <property type="entry name" value="CoA-transferase_III_domain"/>
</dbReference>
<evidence type="ECO:0000313" key="3">
    <source>
        <dbReference type="EMBL" id="QCO17109.1"/>
    </source>
</evidence>
<dbReference type="Pfam" id="PF02515">
    <property type="entry name" value="CoA_transf_3"/>
    <property type="match status" value="1"/>
</dbReference>
<dbReference type="Proteomes" id="UP000298693">
    <property type="component" value="Plasmid p1"/>
</dbReference>
<keyword evidence="3" id="KW-0614">Plasmid</keyword>
<geneLocation type="plasmid" evidence="3">
    <name>p1</name>
</geneLocation>
<dbReference type="AlphaFoldDB" id="A0A4D8RCF4"/>
<keyword evidence="1 3" id="KW-0808">Transferase</keyword>
<protein>
    <submittedName>
        <fullName evidence="3">CoA transferase</fullName>
    </submittedName>
</protein>
<evidence type="ECO:0000313" key="4">
    <source>
        <dbReference type="Proteomes" id="UP000298693"/>
    </source>
</evidence>
<feature type="compositionally biased region" description="Low complexity" evidence="2">
    <location>
        <begin position="401"/>
        <end position="411"/>
    </location>
</feature>
<feature type="region of interest" description="Disordered" evidence="2">
    <location>
        <begin position="400"/>
        <end position="424"/>
    </location>
</feature>
<dbReference type="PANTHER" id="PTHR48207:SF3">
    <property type="entry name" value="SUCCINATE--HYDROXYMETHYLGLUTARATE COA-TRANSFERASE"/>
    <property type="match status" value="1"/>
</dbReference>
<proteinExistence type="predicted"/>
<dbReference type="PANTHER" id="PTHR48207">
    <property type="entry name" value="SUCCINATE--HYDROXYMETHYLGLUTARATE COA-TRANSFERASE"/>
    <property type="match status" value="1"/>
</dbReference>
<organism evidence="3 4">
    <name type="scientific">Azospirillum brasilense</name>
    <dbReference type="NCBI Taxonomy" id="192"/>
    <lineage>
        <taxon>Bacteria</taxon>
        <taxon>Pseudomonadati</taxon>
        <taxon>Pseudomonadota</taxon>
        <taxon>Alphaproteobacteria</taxon>
        <taxon>Rhodospirillales</taxon>
        <taxon>Azospirillaceae</taxon>
        <taxon>Azospirillum</taxon>
    </lineage>
</organism>
<dbReference type="InterPro" id="IPR003673">
    <property type="entry name" value="CoA-Trfase_fam_III"/>
</dbReference>
<dbReference type="InterPro" id="IPR023606">
    <property type="entry name" value="CoA-Trfase_III_dom_1_sf"/>
</dbReference>
<evidence type="ECO:0000256" key="1">
    <source>
        <dbReference type="ARBA" id="ARBA00022679"/>
    </source>
</evidence>
<reference evidence="3 4" key="1">
    <citation type="submission" date="2018-09" db="EMBL/GenBank/DDBJ databases">
        <title>Whole genome based analysis of evolution and adaptive divergence in Indian and Brazilian strains of Azospirillum brasilense.</title>
        <authorList>
            <person name="Singh C."/>
            <person name="Tripathi A.K."/>
        </authorList>
    </citation>
    <scope>NUCLEOTIDE SEQUENCE [LARGE SCALE GENOMIC DNA]</scope>
    <source>
        <strain evidence="3 4">MTCC4039</strain>
        <plasmid evidence="3 4">p1</plasmid>
    </source>
</reference>
<dbReference type="RefSeq" id="WP_137141247.1">
    <property type="nucleotide sequence ID" value="NZ_CP032346.1"/>
</dbReference>
<sequence>MTGPSADTPLPLAGVKVLDFGHTVMGPSCAMILADLGADVVKIEPVPNGEPTRHLKGFGTGYFGYFNRNKRSVAVDLKSPEGREIARRLVAETDVLVENFAPGTMDRLGLGAETLAGVNPRLIYASLKGFLDGPYAGRLALDEVVQMMTGLAYMTGPSGRPLRAGTSVVDITGGMFAVIAILVALRERERTGRGQTVESALFETTVFLMGQHLCYAAQSDAPIPPMPERVSAWAVYETFHTADGRPIFVGITTDSHWERFCATIDRPDLRDDPQFRTNNDRIAARPRLLPLLTALFGGLSMEEAVSVCERARIPFAPIARPEDLFDDPHLRATGGLMPTTLPNGVRTALPRLPIHVADADLAIRRDPPRVGQDTRAVLAEAGYDPAAVERLVEAGVIVADGTTNGTTNGTTDRAPGKNQKRLAG</sequence>
<name>A0A4D8RCF4_AZOBR</name>